<sequence length="402" mass="43718">MSEVRARLVSATFGAGRRVEASMGAGAEEGAGASAGAEAGQGRGWLGESAIFVHGARRSESGHGPWVSEMGGGAVRSVGGAPTSPGGAVCAGTEWDVEEEEYPRFGDLMAQPLAQILALLAGPSPYMLDGEGLVYLHLRVRVTVWDAFQRGDISYAAFLDCLELKAGHTKDLKQRLYGYKPCAPGYIFVWRCAYTTTRRMLIERLIHLSLIQMGAQIPRYTCSGCGKRHREYFGFQAAGGFRGLERIVRYWLWVLGDLGSVSNHVHCGLPLTMQLSGTSAAAELQLTFRYPETKDIRNLICTPKTGADTYCLGLPDSDPDNKRIGNGFGAHDTFCLWLPDTAPDTNSIRSSIRNAEIAPETEGFGTAETDADMTRFGNIISLSKTFHFSNKIRSPERTLFSE</sequence>
<dbReference type="AlphaFoldDB" id="A0AAD6T5N9"/>
<comment type="caution">
    <text evidence="2">The sequence shown here is derived from an EMBL/GenBank/DDBJ whole genome shotgun (WGS) entry which is preliminary data.</text>
</comment>
<organism evidence="2 3">
    <name type="scientific">Mycena alexandri</name>
    <dbReference type="NCBI Taxonomy" id="1745969"/>
    <lineage>
        <taxon>Eukaryota</taxon>
        <taxon>Fungi</taxon>
        <taxon>Dikarya</taxon>
        <taxon>Basidiomycota</taxon>
        <taxon>Agaricomycotina</taxon>
        <taxon>Agaricomycetes</taxon>
        <taxon>Agaricomycetidae</taxon>
        <taxon>Agaricales</taxon>
        <taxon>Marasmiineae</taxon>
        <taxon>Mycenaceae</taxon>
        <taxon>Mycena</taxon>
    </lineage>
</organism>
<dbReference type="EMBL" id="JARJCM010000025">
    <property type="protein sequence ID" value="KAJ7039722.1"/>
    <property type="molecule type" value="Genomic_DNA"/>
</dbReference>
<evidence type="ECO:0000259" key="1">
    <source>
        <dbReference type="Pfam" id="PF10544"/>
    </source>
</evidence>
<accession>A0AAD6T5N9</accession>
<protein>
    <recommendedName>
        <fullName evidence="1">Bacteriophage T5 Orf172 DNA-binding domain-containing protein</fullName>
    </recommendedName>
</protein>
<keyword evidence="3" id="KW-1185">Reference proteome</keyword>
<feature type="domain" description="Bacteriophage T5 Orf172 DNA-binding" evidence="1">
    <location>
        <begin position="164"/>
        <end position="236"/>
    </location>
</feature>
<name>A0AAD6T5N9_9AGAR</name>
<gene>
    <name evidence="2" type="ORF">C8F04DRAFT_1178444</name>
</gene>
<reference evidence="2" key="1">
    <citation type="submission" date="2023-03" db="EMBL/GenBank/DDBJ databases">
        <title>Massive genome expansion in bonnet fungi (Mycena s.s.) driven by repeated elements and novel gene families across ecological guilds.</title>
        <authorList>
            <consortium name="Lawrence Berkeley National Laboratory"/>
            <person name="Harder C.B."/>
            <person name="Miyauchi S."/>
            <person name="Viragh M."/>
            <person name="Kuo A."/>
            <person name="Thoen E."/>
            <person name="Andreopoulos B."/>
            <person name="Lu D."/>
            <person name="Skrede I."/>
            <person name="Drula E."/>
            <person name="Henrissat B."/>
            <person name="Morin E."/>
            <person name="Kohler A."/>
            <person name="Barry K."/>
            <person name="LaButti K."/>
            <person name="Morin E."/>
            <person name="Salamov A."/>
            <person name="Lipzen A."/>
            <person name="Mereny Z."/>
            <person name="Hegedus B."/>
            <person name="Baldrian P."/>
            <person name="Stursova M."/>
            <person name="Weitz H."/>
            <person name="Taylor A."/>
            <person name="Grigoriev I.V."/>
            <person name="Nagy L.G."/>
            <person name="Martin F."/>
            <person name="Kauserud H."/>
        </authorList>
    </citation>
    <scope>NUCLEOTIDE SEQUENCE</scope>
    <source>
        <strain evidence="2">CBHHK200</strain>
    </source>
</reference>
<proteinExistence type="predicted"/>
<dbReference type="Proteomes" id="UP001218188">
    <property type="component" value="Unassembled WGS sequence"/>
</dbReference>
<dbReference type="InterPro" id="IPR018306">
    <property type="entry name" value="Phage_T5_Orf172_DNA-bd"/>
</dbReference>
<evidence type="ECO:0000313" key="2">
    <source>
        <dbReference type="EMBL" id="KAJ7039722.1"/>
    </source>
</evidence>
<dbReference type="Pfam" id="PF10544">
    <property type="entry name" value="T5orf172"/>
    <property type="match status" value="1"/>
</dbReference>
<evidence type="ECO:0000313" key="3">
    <source>
        <dbReference type="Proteomes" id="UP001218188"/>
    </source>
</evidence>